<evidence type="ECO:0000313" key="2">
    <source>
        <dbReference type="EMBL" id="GAT56422.1"/>
    </source>
</evidence>
<feature type="non-terminal residue" evidence="2">
    <location>
        <position position="1"/>
    </location>
</feature>
<protein>
    <recommendedName>
        <fullName evidence="4">GATA-type domain-containing protein</fullName>
    </recommendedName>
</protein>
<evidence type="ECO:0000313" key="3">
    <source>
        <dbReference type="Proteomes" id="UP000815677"/>
    </source>
</evidence>
<sequence>LAQHFITESHSSAAIISSESCSKFPRNSQTSLSRAAEIVTGHTRFRILTGSKHKQMAAMVQRALTVWPTSGDFDQAPTQRSPAKLTTPTTLRTTVSESPTIPTTQPTTGHVTTSGTLIPNRCSLTITPRTPAMQPRWQETHSDDATNYDAFTAGYDDHGAPPATSNAAGQLEGSPNKNYGSSIAAANPYPLTQPQSEVPVGAAPESGLVGAVSTTPAASASDRATVPSSGCSQCRAAETRRPTRSTKLPLCNECFRAQLARAAREQPTGARKNSANERRTRSHCGTGPGRKTTIGRKSHMAGFEGQQFCGVHGSRRPLDLESRSQGLRRSKRLSNY</sequence>
<reference evidence="2" key="1">
    <citation type="submission" date="2014-09" db="EMBL/GenBank/DDBJ databases">
        <title>Genome sequence of the luminous mushroom Mycena chlorophos for searching fungal bioluminescence genes.</title>
        <authorList>
            <person name="Tanaka Y."/>
            <person name="Kasuga D."/>
            <person name="Oba Y."/>
            <person name="Hase S."/>
            <person name="Sato K."/>
            <person name="Oba Y."/>
            <person name="Sakakibara Y."/>
        </authorList>
    </citation>
    <scope>NUCLEOTIDE SEQUENCE</scope>
</reference>
<name>A0ABQ0M0R7_MYCCL</name>
<feature type="region of interest" description="Disordered" evidence="1">
    <location>
        <begin position="89"/>
        <end position="128"/>
    </location>
</feature>
<keyword evidence="3" id="KW-1185">Reference proteome</keyword>
<feature type="compositionally biased region" description="Basic residues" evidence="1">
    <location>
        <begin position="326"/>
        <end position="336"/>
    </location>
</feature>
<proteinExistence type="predicted"/>
<feature type="compositionally biased region" description="Low complexity" evidence="1">
    <location>
        <begin position="89"/>
        <end position="116"/>
    </location>
</feature>
<organism evidence="2 3">
    <name type="scientific">Mycena chlorophos</name>
    <name type="common">Agaric fungus</name>
    <name type="synonym">Agaricus chlorophos</name>
    <dbReference type="NCBI Taxonomy" id="658473"/>
    <lineage>
        <taxon>Eukaryota</taxon>
        <taxon>Fungi</taxon>
        <taxon>Dikarya</taxon>
        <taxon>Basidiomycota</taxon>
        <taxon>Agaricomycotina</taxon>
        <taxon>Agaricomycetes</taxon>
        <taxon>Agaricomycetidae</taxon>
        <taxon>Agaricales</taxon>
        <taxon>Marasmiineae</taxon>
        <taxon>Mycenaceae</taxon>
        <taxon>Mycena</taxon>
    </lineage>
</organism>
<feature type="region of interest" description="Disordered" evidence="1">
    <location>
        <begin position="155"/>
        <end position="202"/>
    </location>
</feature>
<feature type="compositionally biased region" description="Polar residues" evidence="1">
    <location>
        <begin position="163"/>
        <end position="181"/>
    </location>
</feature>
<evidence type="ECO:0008006" key="4">
    <source>
        <dbReference type="Google" id="ProtNLM"/>
    </source>
</evidence>
<accession>A0ABQ0M0R7</accession>
<dbReference type="EMBL" id="DF849266">
    <property type="protein sequence ID" value="GAT56422.1"/>
    <property type="molecule type" value="Genomic_DNA"/>
</dbReference>
<feature type="region of interest" description="Disordered" evidence="1">
    <location>
        <begin position="312"/>
        <end position="336"/>
    </location>
</feature>
<dbReference type="Proteomes" id="UP000815677">
    <property type="component" value="Unassembled WGS sequence"/>
</dbReference>
<gene>
    <name evidence="2" type="ORF">MCHLO_13079</name>
</gene>
<feature type="region of interest" description="Disordered" evidence="1">
    <location>
        <begin position="262"/>
        <end position="295"/>
    </location>
</feature>
<evidence type="ECO:0000256" key="1">
    <source>
        <dbReference type="SAM" id="MobiDB-lite"/>
    </source>
</evidence>